<feature type="transmembrane region" description="Helical" evidence="1">
    <location>
        <begin position="83"/>
        <end position="102"/>
    </location>
</feature>
<keyword evidence="3" id="KW-1185">Reference proteome</keyword>
<dbReference type="EMBL" id="JACCFO010000001">
    <property type="protein sequence ID" value="NYI98248.1"/>
    <property type="molecule type" value="Genomic_DNA"/>
</dbReference>
<dbReference type="AlphaFoldDB" id="A0A853BS85"/>
<gene>
    <name evidence="2" type="ORF">HNR12_004525</name>
</gene>
<accession>A0A853BS85</accession>
<proteinExistence type="predicted"/>
<protein>
    <submittedName>
        <fullName evidence="2">Uncharacterized protein</fullName>
    </submittedName>
</protein>
<keyword evidence="1" id="KW-0812">Transmembrane</keyword>
<evidence type="ECO:0000256" key="1">
    <source>
        <dbReference type="SAM" id="Phobius"/>
    </source>
</evidence>
<keyword evidence="1" id="KW-0472">Membrane</keyword>
<feature type="transmembrane region" description="Helical" evidence="1">
    <location>
        <begin position="44"/>
        <end position="63"/>
    </location>
</feature>
<keyword evidence="1" id="KW-1133">Transmembrane helix</keyword>
<name>A0A853BS85_9ACTN</name>
<organism evidence="2 3">
    <name type="scientific">Streptomonospora nanhaiensis</name>
    <dbReference type="NCBI Taxonomy" id="1323731"/>
    <lineage>
        <taxon>Bacteria</taxon>
        <taxon>Bacillati</taxon>
        <taxon>Actinomycetota</taxon>
        <taxon>Actinomycetes</taxon>
        <taxon>Streptosporangiales</taxon>
        <taxon>Nocardiopsidaceae</taxon>
        <taxon>Streptomonospora</taxon>
    </lineage>
</organism>
<evidence type="ECO:0000313" key="2">
    <source>
        <dbReference type="EMBL" id="NYI98248.1"/>
    </source>
</evidence>
<evidence type="ECO:0000313" key="3">
    <source>
        <dbReference type="Proteomes" id="UP000575985"/>
    </source>
</evidence>
<dbReference type="Proteomes" id="UP000575985">
    <property type="component" value="Unassembled WGS sequence"/>
</dbReference>
<dbReference type="RefSeq" id="WP_308251350.1">
    <property type="nucleotide sequence ID" value="NZ_JACCFO010000001.1"/>
</dbReference>
<sequence>MAAAAGAVVWAVAGAELAWAEGSAEASTADLREVITRLRNVIVALASAVGTLFLTIAGLRWMLAGGDPSQVEAAKKAMSGAGIGYGIAILATVLMAVLDYIVQGG</sequence>
<comment type="caution">
    <text evidence="2">The sequence shown here is derived from an EMBL/GenBank/DDBJ whole genome shotgun (WGS) entry which is preliminary data.</text>
</comment>
<dbReference type="InterPro" id="IPR043993">
    <property type="entry name" value="T4SS_pilin"/>
</dbReference>
<reference evidence="2 3" key="1">
    <citation type="submission" date="2020-07" db="EMBL/GenBank/DDBJ databases">
        <title>Sequencing the genomes of 1000 actinobacteria strains.</title>
        <authorList>
            <person name="Klenk H.-P."/>
        </authorList>
    </citation>
    <scope>NUCLEOTIDE SEQUENCE [LARGE SCALE GENOMIC DNA]</scope>
    <source>
        <strain evidence="2 3">DSM 45927</strain>
    </source>
</reference>
<dbReference type="Pfam" id="PF18895">
    <property type="entry name" value="T4SS_pilin"/>
    <property type="match status" value="1"/>
</dbReference>